<gene>
    <name evidence="2" type="ORF">GGR13_003054</name>
</gene>
<dbReference type="EMBL" id="JACHOR010000005">
    <property type="protein sequence ID" value="MBB5747433.1"/>
    <property type="molecule type" value="Genomic_DNA"/>
</dbReference>
<evidence type="ECO:0000313" key="3">
    <source>
        <dbReference type="Proteomes" id="UP000545037"/>
    </source>
</evidence>
<comment type="caution">
    <text evidence="2">The sequence shown here is derived from an EMBL/GenBank/DDBJ whole genome shotgun (WGS) entry which is preliminary data.</text>
</comment>
<keyword evidence="1" id="KW-1133">Transmembrane helix</keyword>
<sequence length="65" mass="6814">MSQHNIVGSEAFDREPFVLIRSVRNGGMRRRRSRMALAFMAGAAAALVGGLVTAVVVFGPALGVA</sequence>
<keyword evidence="1" id="KW-0812">Transmembrane</keyword>
<reference evidence="2 3" key="1">
    <citation type="submission" date="2020-08" db="EMBL/GenBank/DDBJ databases">
        <title>Genomic Encyclopedia of Type Strains, Phase IV (KMG-IV): sequencing the most valuable type-strain genomes for metagenomic binning, comparative biology and taxonomic classification.</title>
        <authorList>
            <person name="Goeker M."/>
        </authorList>
    </citation>
    <scope>NUCLEOTIDE SEQUENCE [LARGE SCALE GENOMIC DNA]</scope>
    <source>
        <strain evidence="2 3">DSM 4737</strain>
    </source>
</reference>
<dbReference type="AlphaFoldDB" id="A0A7W9FH90"/>
<keyword evidence="3" id="KW-1185">Reference proteome</keyword>
<accession>A0A7W9FH90</accession>
<feature type="transmembrane region" description="Helical" evidence="1">
    <location>
        <begin position="37"/>
        <end position="62"/>
    </location>
</feature>
<dbReference type="Proteomes" id="UP000545037">
    <property type="component" value="Unassembled WGS sequence"/>
</dbReference>
<keyword evidence="1" id="KW-0472">Membrane</keyword>
<proteinExistence type="predicted"/>
<evidence type="ECO:0000256" key="1">
    <source>
        <dbReference type="SAM" id="Phobius"/>
    </source>
</evidence>
<evidence type="ECO:0000313" key="2">
    <source>
        <dbReference type="EMBL" id="MBB5747433.1"/>
    </source>
</evidence>
<organism evidence="2 3">
    <name type="scientific">Brevundimonas variabilis</name>
    <dbReference type="NCBI Taxonomy" id="74312"/>
    <lineage>
        <taxon>Bacteria</taxon>
        <taxon>Pseudomonadati</taxon>
        <taxon>Pseudomonadota</taxon>
        <taxon>Alphaproteobacteria</taxon>
        <taxon>Caulobacterales</taxon>
        <taxon>Caulobacteraceae</taxon>
        <taxon>Brevundimonas</taxon>
    </lineage>
</organism>
<name>A0A7W9FH90_9CAUL</name>
<protein>
    <submittedName>
        <fullName evidence="2">Uncharacterized protein</fullName>
    </submittedName>
</protein>
<dbReference type="RefSeq" id="WP_183214406.1">
    <property type="nucleotide sequence ID" value="NZ_JACHOR010000005.1"/>
</dbReference>